<evidence type="ECO:0000256" key="4">
    <source>
        <dbReference type="ARBA" id="ARBA00023015"/>
    </source>
</evidence>
<proteinExistence type="inferred from homology"/>
<dbReference type="InterPro" id="IPR001669">
    <property type="entry name" value="Arg_repress"/>
</dbReference>
<dbReference type="PRINTS" id="PR01467">
    <property type="entry name" value="ARGREPRESSOR"/>
</dbReference>
<keyword evidence="3 7" id="KW-0963">Cytoplasm</keyword>
<protein>
    <recommendedName>
        <fullName evidence="7">Arginine repressor</fullName>
    </recommendedName>
</protein>
<evidence type="ECO:0000313" key="10">
    <source>
        <dbReference type="EMBL" id="MEY8662030.1"/>
    </source>
</evidence>
<evidence type="ECO:0000313" key="11">
    <source>
        <dbReference type="Proteomes" id="UP001565236"/>
    </source>
</evidence>
<evidence type="ECO:0000256" key="3">
    <source>
        <dbReference type="ARBA" id="ARBA00022490"/>
    </source>
</evidence>
<dbReference type="PANTHER" id="PTHR34471:SF1">
    <property type="entry name" value="ARGININE REPRESSOR"/>
    <property type="match status" value="1"/>
</dbReference>
<dbReference type="PANTHER" id="PTHR34471">
    <property type="entry name" value="ARGININE REPRESSOR"/>
    <property type="match status" value="1"/>
</dbReference>
<comment type="caution">
    <text evidence="10">The sequence shown here is derived from an EMBL/GenBank/DDBJ whole genome shotgun (WGS) entry which is preliminary data.</text>
</comment>
<dbReference type="Pfam" id="PF01316">
    <property type="entry name" value="Arg_repressor"/>
    <property type="match status" value="1"/>
</dbReference>
<name>A0ABV4DNI2_9LACO</name>
<keyword evidence="11" id="KW-1185">Reference proteome</keyword>
<keyword evidence="6 7" id="KW-0804">Transcription</keyword>
<dbReference type="SUPFAM" id="SSF46785">
    <property type="entry name" value="Winged helix' DNA-binding domain"/>
    <property type="match status" value="1"/>
</dbReference>
<dbReference type="Pfam" id="PF02863">
    <property type="entry name" value="Arg_repressor_C"/>
    <property type="match status" value="1"/>
</dbReference>
<dbReference type="Gene3D" id="3.30.1360.40">
    <property type="match status" value="1"/>
</dbReference>
<dbReference type="InterPro" id="IPR036251">
    <property type="entry name" value="Arg_repress_C_sf"/>
</dbReference>
<dbReference type="Proteomes" id="UP001565236">
    <property type="component" value="Unassembled WGS sequence"/>
</dbReference>
<dbReference type="EMBL" id="JBCLUF010000010">
    <property type="protein sequence ID" value="MEY8662030.1"/>
    <property type="molecule type" value="Genomic_DNA"/>
</dbReference>
<reference evidence="10 11" key="1">
    <citation type="submission" date="2024-03" db="EMBL/GenBank/DDBJ databases">
        <title>Mouse gut bacterial collection (mGBC) of GemPharmatech.</title>
        <authorList>
            <person name="He Y."/>
            <person name="Dong L."/>
            <person name="Wu D."/>
            <person name="Gao X."/>
            <person name="Lin Z."/>
        </authorList>
    </citation>
    <scope>NUCLEOTIDE SEQUENCE [LARGE SCALE GENOMIC DNA]</scope>
    <source>
        <strain evidence="10 11">15-30</strain>
    </source>
</reference>
<dbReference type="InterPro" id="IPR020900">
    <property type="entry name" value="Arg_repress_DNA-bd"/>
</dbReference>
<sequence>MKKQERQRIVRKIIQDNEVYRQEDLVERLLELGIEVTQATVSRDVKELQLIKVPTKQGSYRYSLPTAKNDNIEKKLKKLLSDAYLGSKTHRDMCMLKVSPGNGPVLASLISQMKYTEVFSTLGDDDTVMLFAYSDEAAKQIEEKLLLMLQVDD</sequence>
<comment type="pathway">
    <text evidence="7">Amino-acid biosynthesis; L-arginine biosynthesis [regulation].</text>
</comment>
<dbReference type="RefSeq" id="WP_280605790.1">
    <property type="nucleotide sequence ID" value="NZ_CP123639.1"/>
</dbReference>
<keyword evidence="5 7" id="KW-0238">DNA-binding</keyword>
<comment type="similarity">
    <text evidence="2 7">Belongs to the ArgR family.</text>
</comment>
<evidence type="ECO:0000256" key="2">
    <source>
        <dbReference type="ARBA" id="ARBA00008316"/>
    </source>
</evidence>
<comment type="subcellular location">
    <subcellularLocation>
        <location evidence="1 7">Cytoplasm</location>
    </subcellularLocation>
</comment>
<evidence type="ECO:0000256" key="5">
    <source>
        <dbReference type="ARBA" id="ARBA00023125"/>
    </source>
</evidence>
<keyword evidence="4 7" id="KW-0805">Transcription regulation</keyword>
<evidence type="ECO:0000256" key="6">
    <source>
        <dbReference type="ARBA" id="ARBA00023163"/>
    </source>
</evidence>
<evidence type="ECO:0000256" key="1">
    <source>
        <dbReference type="ARBA" id="ARBA00004496"/>
    </source>
</evidence>
<dbReference type="SUPFAM" id="SSF55252">
    <property type="entry name" value="C-terminal domain of arginine repressor"/>
    <property type="match status" value="1"/>
</dbReference>
<comment type="function">
    <text evidence="7">Regulates arginine biosynthesis genes.</text>
</comment>
<dbReference type="HAMAP" id="MF_00173">
    <property type="entry name" value="Arg_repressor"/>
    <property type="match status" value="1"/>
</dbReference>
<dbReference type="InterPro" id="IPR020899">
    <property type="entry name" value="Arg_repress_C"/>
</dbReference>
<evidence type="ECO:0000256" key="7">
    <source>
        <dbReference type="HAMAP-Rule" id="MF_00173"/>
    </source>
</evidence>
<feature type="domain" description="Arginine repressor DNA-binding" evidence="8">
    <location>
        <begin position="1"/>
        <end position="67"/>
    </location>
</feature>
<feature type="domain" description="Arginine repressor C-terminal" evidence="9">
    <location>
        <begin position="80"/>
        <end position="145"/>
    </location>
</feature>
<keyword evidence="7" id="KW-0028">Amino-acid biosynthesis</keyword>
<gene>
    <name evidence="7" type="primary">argR</name>
    <name evidence="10" type="ORF">AALT52_03870</name>
</gene>
<keyword evidence="7" id="KW-0055">Arginine biosynthesis</keyword>
<keyword evidence="7" id="KW-0678">Repressor</keyword>
<accession>A0ABV4DNI2</accession>
<dbReference type="Gene3D" id="1.10.10.10">
    <property type="entry name" value="Winged helix-like DNA-binding domain superfamily/Winged helix DNA-binding domain"/>
    <property type="match status" value="1"/>
</dbReference>
<organism evidence="10 11">
    <name type="scientific">Ligilactobacillus faecis</name>
    <dbReference type="NCBI Taxonomy" id="762833"/>
    <lineage>
        <taxon>Bacteria</taxon>
        <taxon>Bacillati</taxon>
        <taxon>Bacillota</taxon>
        <taxon>Bacilli</taxon>
        <taxon>Lactobacillales</taxon>
        <taxon>Lactobacillaceae</taxon>
        <taxon>Ligilactobacillus</taxon>
    </lineage>
</organism>
<dbReference type="InterPro" id="IPR036388">
    <property type="entry name" value="WH-like_DNA-bd_sf"/>
</dbReference>
<evidence type="ECO:0000259" key="9">
    <source>
        <dbReference type="Pfam" id="PF02863"/>
    </source>
</evidence>
<dbReference type="InterPro" id="IPR036390">
    <property type="entry name" value="WH_DNA-bd_sf"/>
</dbReference>
<evidence type="ECO:0000259" key="8">
    <source>
        <dbReference type="Pfam" id="PF01316"/>
    </source>
</evidence>